<protein>
    <submittedName>
        <fullName evidence="1">Uncharacterized protein</fullName>
    </submittedName>
</protein>
<organism evidence="1 2">
    <name type="scientific">Cardiosporidium cionae</name>
    <dbReference type="NCBI Taxonomy" id="476202"/>
    <lineage>
        <taxon>Eukaryota</taxon>
        <taxon>Sar</taxon>
        <taxon>Alveolata</taxon>
        <taxon>Apicomplexa</taxon>
        <taxon>Aconoidasida</taxon>
        <taxon>Nephromycida</taxon>
        <taxon>Cardiosporidium</taxon>
    </lineage>
</organism>
<proteinExistence type="predicted"/>
<reference evidence="1 2" key="1">
    <citation type="journal article" date="2020" name="bioRxiv">
        <title>Metabolic contributions of an alphaproteobacterial endosymbiont in the apicomplexan Cardiosporidium cionae.</title>
        <authorList>
            <person name="Hunter E.S."/>
            <person name="Paight C.J."/>
            <person name="Lane C.E."/>
        </authorList>
    </citation>
    <scope>NUCLEOTIDE SEQUENCE [LARGE SCALE GENOMIC DNA]</scope>
    <source>
        <strain evidence="1">ESH_2018</strain>
    </source>
</reference>
<sequence length="143" mass="15805">MLNFLPLRSPAVSLLYGKRAVQRISVGGASNALKESTTSTHDVEIPLPVVDYLYDFTQPDLLLHQNTCLPLQWKAFMQLKVDAFYLMEAAQAGDGAAKSALSQLDWYPKLSALYAGQQTLVELDTLEKLGKPKFSYPIQGKSV</sequence>
<dbReference type="Proteomes" id="UP000823046">
    <property type="component" value="Unassembled WGS sequence"/>
</dbReference>
<comment type="caution">
    <text evidence="1">The sequence shown here is derived from an EMBL/GenBank/DDBJ whole genome shotgun (WGS) entry which is preliminary data.</text>
</comment>
<accession>A0ABQ7JBK0</accession>
<evidence type="ECO:0000313" key="2">
    <source>
        <dbReference type="Proteomes" id="UP000823046"/>
    </source>
</evidence>
<name>A0ABQ7JBK0_9APIC</name>
<gene>
    <name evidence="1" type="ORF">IE077_000291</name>
</gene>
<dbReference type="EMBL" id="JADAQX010000187">
    <property type="protein sequence ID" value="KAF8821377.1"/>
    <property type="molecule type" value="Genomic_DNA"/>
</dbReference>
<evidence type="ECO:0000313" key="1">
    <source>
        <dbReference type="EMBL" id="KAF8821377.1"/>
    </source>
</evidence>
<keyword evidence="2" id="KW-1185">Reference proteome</keyword>